<organism evidence="2 3">
    <name type="scientific">Sporisorium graminicola</name>
    <dbReference type="NCBI Taxonomy" id="280036"/>
    <lineage>
        <taxon>Eukaryota</taxon>
        <taxon>Fungi</taxon>
        <taxon>Dikarya</taxon>
        <taxon>Basidiomycota</taxon>
        <taxon>Ustilaginomycotina</taxon>
        <taxon>Ustilaginomycetes</taxon>
        <taxon>Ustilaginales</taxon>
        <taxon>Ustilaginaceae</taxon>
        <taxon>Sporisorium</taxon>
    </lineage>
</organism>
<dbReference type="OrthoDB" id="2546048at2759"/>
<feature type="chain" id="PRO_5020788707" description="Ricin B lectin domain-containing protein" evidence="1">
    <location>
        <begin position="22"/>
        <end position="400"/>
    </location>
</feature>
<name>A0A4U7KWD5_9BASI</name>
<keyword evidence="1" id="KW-0732">Signal</keyword>
<keyword evidence="3" id="KW-1185">Reference proteome</keyword>
<dbReference type="KEGG" id="sgra:EX895_002252"/>
<gene>
    <name evidence="2" type="ORF">EX895_002252</name>
</gene>
<dbReference type="EMBL" id="SRRM01000006">
    <property type="protein sequence ID" value="TKY89011.1"/>
    <property type="molecule type" value="Genomic_DNA"/>
</dbReference>
<evidence type="ECO:0000313" key="3">
    <source>
        <dbReference type="Proteomes" id="UP000306050"/>
    </source>
</evidence>
<accession>A0A4U7KWD5</accession>
<evidence type="ECO:0000313" key="2">
    <source>
        <dbReference type="EMBL" id="TKY89011.1"/>
    </source>
</evidence>
<evidence type="ECO:0000256" key="1">
    <source>
        <dbReference type="SAM" id="SignalP"/>
    </source>
</evidence>
<dbReference type="Proteomes" id="UP000306050">
    <property type="component" value="Chromosome SGRAM_13"/>
</dbReference>
<dbReference type="GeneID" id="40725147"/>
<dbReference type="RefSeq" id="XP_029740996.1">
    <property type="nucleotide sequence ID" value="XM_029882851.1"/>
</dbReference>
<proteinExistence type="predicted"/>
<sequence length="400" mass="43056">MAFPRALLLSALLGSAALTTAAPVASTCQPELRQWGQLTFNDTALSLGDDGDFVIGGANPINFAVAICSYDNYGKYEVQGQGYLVNATDATQCLTASALDEENASFSFQPCTYNGGDISATQAFAYYSDYDGGNTLPGYFNGENSKAVNSTQPPLYTLKSQYNRLTFDGTLGKLLVDYTPNLTTVPATSLALPLGNLPVTAPAPTDDPALNCASHLIGQLNFNNQTSSSNQYNGPLNARWEADASTSDKFVFEQCDYSPAGIKAEGDVVYGRLRPSTELLHSKFQCYALEGAGLGPWIMGLQLQTCGYATADAQEAATSNLDVIQYNTSDNSIHWVTFLNGTQVSEYSAYTQLDYDSEYGVTQHVWDELGIGYIQLSPDNANLTKYPPGKVSFVPEHRSS</sequence>
<evidence type="ECO:0008006" key="4">
    <source>
        <dbReference type="Google" id="ProtNLM"/>
    </source>
</evidence>
<reference evidence="2 3" key="1">
    <citation type="submission" date="2019-05" db="EMBL/GenBank/DDBJ databases">
        <title>Sporisorium graminicola CBS 10092 draft sequencing and annotation.</title>
        <authorList>
            <person name="Solano-Gonzalez S."/>
            <person name="Caddick M.X."/>
            <person name="Darby A."/>
        </authorList>
    </citation>
    <scope>NUCLEOTIDE SEQUENCE [LARGE SCALE GENOMIC DNA]</scope>
    <source>
        <strain evidence="2 3">CBS 10092</strain>
    </source>
</reference>
<feature type="signal peptide" evidence="1">
    <location>
        <begin position="1"/>
        <end position="21"/>
    </location>
</feature>
<comment type="caution">
    <text evidence="2">The sequence shown here is derived from an EMBL/GenBank/DDBJ whole genome shotgun (WGS) entry which is preliminary data.</text>
</comment>
<protein>
    <recommendedName>
        <fullName evidence="4">Ricin B lectin domain-containing protein</fullName>
    </recommendedName>
</protein>
<dbReference type="AlphaFoldDB" id="A0A4U7KWD5"/>